<keyword evidence="2" id="KW-1185">Reference proteome</keyword>
<dbReference type="EMBL" id="BPLQ01013495">
    <property type="protein sequence ID" value="GIY72507.1"/>
    <property type="molecule type" value="Genomic_DNA"/>
</dbReference>
<organism evidence="1 2">
    <name type="scientific">Caerostris darwini</name>
    <dbReference type="NCBI Taxonomy" id="1538125"/>
    <lineage>
        <taxon>Eukaryota</taxon>
        <taxon>Metazoa</taxon>
        <taxon>Ecdysozoa</taxon>
        <taxon>Arthropoda</taxon>
        <taxon>Chelicerata</taxon>
        <taxon>Arachnida</taxon>
        <taxon>Araneae</taxon>
        <taxon>Araneomorphae</taxon>
        <taxon>Entelegynae</taxon>
        <taxon>Araneoidea</taxon>
        <taxon>Araneidae</taxon>
        <taxon>Caerostris</taxon>
    </lineage>
</organism>
<name>A0AAV4VQI1_9ARAC</name>
<evidence type="ECO:0000313" key="1">
    <source>
        <dbReference type="EMBL" id="GIY72507.1"/>
    </source>
</evidence>
<dbReference type="AlphaFoldDB" id="A0AAV4VQI1"/>
<comment type="caution">
    <text evidence="1">The sequence shown here is derived from an EMBL/GenBank/DDBJ whole genome shotgun (WGS) entry which is preliminary data.</text>
</comment>
<sequence length="113" mass="12952">MLFAENTTKLFSRALSGRSDPNSSWWAPRSLLEADSISILSLAGRYRREAVIGREHQYDPHGGVYQYGPTTLSEVMFLTLSSFPQIRGKRVFRLQNYCFASRREAIRVIYCAL</sequence>
<evidence type="ECO:0000313" key="2">
    <source>
        <dbReference type="Proteomes" id="UP001054837"/>
    </source>
</evidence>
<proteinExistence type="predicted"/>
<accession>A0AAV4VQI1</accession>
<reference evidence="1 2" key="1">
    <citation type="submission" date="2021-06" db="EMBL/GenBank/DDBJ databases">
        <title>Caerostris darwini draft genome.</title>
        <authorList>
            <person name="Kono N."/>
            <person name="Arakawa K."/>
        </authorList>
    </citation>
    <scope>NUCLEOTIDE SEQUENCE [LARGE SCALE GENOMIC DNA]</scope>
</reference>
<dbReference type="Proteomes" id="UP001054837">
    <property type="component" value="Unassembled WGS sequence"/>
</dbReference>
<protein>
    <submittedName>
        <fullName evidence="1">Uncharacterized protein</fullName>
    </submittedName>
</protein>
<gene>
    <name evidence="1" type="ORF">CDAR_208641</name>
</gene>